<dbReference type="SUPFAM" id="SSF52540">
    <property type="entry name" value="P-loop containing nucleoside triphosphate hydrolases"/>
    <property type="match status" value="2"/>
</dbReference>
<evidence type="ECO:0000313" key="3">
    <source>
        <dbReference type="EMBL" id="OHV94171.1"/>
    </source>
</evidence>
<evidence type="ECO:0000256" key="1">
    <source>
        <dbReference type="SAM" id="MobiDB-lite"/>
    </source>
</evidence>
<reference evidence="3 4" key="1">
    <citation type="submission" date="2015-06" db="EMBL/GenBank/DDBJ databases">
        <title>Draft genome sequencing of a biphenyl-degrading bacterium, Janthinobacterium lividum MEG1.</title>
        <authorList>
            <person name="Shimodaira J."/>
            <person name="Hatta T."/>
        </authorList>
    </citation>
    <scope>NUCLEOTIDE SEQUENCE [LARGE SCALE GENOMIC DNA]</scope>
    <source>
        <strain evidence="3 4">MEG1</strain>
    </source>
</reference>
<dbReference type="InterPro" id="IPR003593">
    <property type="entry name" value="AAA+_ATPase"/>
</dbReference>
<dbReference type="InterPro" id="IPR027417">
    <property type="entry name" value="P-loop_NTPase"/>
</dbReference>
<organism evidence="3 4">
    <name type="scientific">Janthinobacterium lividum</name>
    <dbReference type="NCBI Taxonomy" id="29581"/>
    <lineage>
        <taxon>Bacteria</taxon>
        <taxon>Pseudomonadati</taxon>
        <taxon>Pseudomonadota</taxon>
        <taxon>Betaproteobacteria</taxon>
        <taxon>Burkholderiales</taxon>
        <taxon>Oxalobacteraceae</taxon>
        <taxon>Janthinobacterium</taxon>
    </lineage>
</organism>
<dbReference type="RefSeq" id="WP_071079874.1">
    <property type="nucleotide sequence ID" value="NZ_LFKP01000014.1"/>
</dbReference>
<feature type="region of interest" description="Disordered" evidence="1">
    <location>
        <begin position="1"/>
        <end position="33"/>
    </location>
</feature>
<dbReference type="SMART" id="SM00382">
    <property type="entry name" value="AAA"/>
    <property type="match status" value="1"/>
</dbReference>
<sequence>MTEVDYSMSSESAPRPADANLMPPLPPQPKSLRETGLERPLVVELIAKLMFVSGKTHLSAMTTRLRLSINVLREVLDFMVAEQMAEVAWRGESEIDVQYQLTGAGKQRANAFLERCAYIGAAPVTLEAYRAMVARQSWLAQEQRVGSDDLAAVLGSAHAGPGMLDVVGAALHSGRSLLLYGPPGSGKSTLALQLGQLLHGLVAVPYAIVVGQDIIQLYDPAQHLPPAPQHVSHARQALERRSTDIRWVLCQRPVIHVGAELDAGMLELRHDASGGCYQAPPHVRANNGMLIIDDLGRQRLGAQELLTRLMQPLARGSDQLGLPGGVQISVPFDNALVLATNVSPGELFDAALLRRIGYKVQVGPLAESAYRALFRQQCRLAGMAIDELALNHLLQLHGAQGRPLLASYPGELLARIGDFAGFAGCEARLTVAALDQAWSSLFASCDMPAASLCERIA</sequence>
<dbReference type="AlphaFoldDB" id="A0A1S1U3G2"/>
<name>A0A1S1U3G2_9BURK</name>
<dbReference type="CDD" id="cd00009">
    <property type="entry name" value="AAA"/>
    <property type="match status" value="1"/>
</dbReference>
<evidence type="ECO:0000259" key="2">
    <source>
        <dbReference type="SMART" id="SM00382"/>
    </source>
</evidence>
<accession>A0A1S1U3G2</accession>
<comment type="caution">
    <text evidence="3">The sequence shown here is derived from an EMBL/GenBank/DDBJ whole genome shotgun (WGS) entry which is preliminary data.</text>
</comment>
<evidence type="ECO:0000313" key="4">
    <source>
        <dbReference type="Proteomes" id="UP000179840"/>
    </source>
</evidence>
<feature type="domain" description="AAA+ ATPase" evidence="2">
    <location>
        <begin position="173"/>
        <end position="366"/>
    </location>
</feature>
<dbReference type="Gene3D" id="3.40.50.300">
    <property type="entry name" value="P-loop containing nucleotide triphosphate hydrolases"/>
    <property type="match status" value="1"/>
</dbReference>
<protein>
    <submittedName>
        <fullName evidence="3">ATPase</fullName>
    </submittedName>
</protein>
<dbReference type="Proteomes" id="UP000179840">
    <property type="component" value="Unassembled WGS sequence"/>
</dbReference>
<proteinExistence type="predicted"/>
<dbReference type="EMBL" id="LFKP01000014">
    <property type="protein sequence ID" value="OHV94171.1"/>
    <property type="molecule type" value="Genomic_DNA"/>
</dbReference>
<gene>
    <name evidence="3" type="ORF">AKG95_26755</name>
</gene>